<dbReference type="Gene3D" id="3.40.630.20">
    <property type="entry name" value="Peptidase C15, pyroglutamyl peptidase I-like"/>
    <property type="match status" value="1"/>
</dbReference>
<dbReference type="Proteomes" id="UP000799778">
    <property type="component" value="Unassembled WGS sequence"/>
</dbReference>
<dbReference type="InterPro" id="IPR036440">
    <property type="entry name" value="Peptidase_C15-like_sf"/>
</dbReference>
<dbReference type="GeneID" id="54287027"/>
<dbReference type="OrthoDB" id="407146at2759"/>
<protein>
    <submittedName>
        <fullName evidence="1">Uncharacterized protein</fullName>
    </submittedName>
</protein>
<dbReference type="SUPFAM" id="SSF53182">
    <property type="entry name" value="Pyrrolidone carboxyl peptidase (pyroglutamate aminopeptidase)"/>
    <property type="match status" value="1"/>
</dbReference>
<gene>
    <name evidence="1" type="ORF">BU24DRAFT_429030</name>
</gene>
<evidence type="ECO:0000313" key="1">
    <source>
        <dbReference type="EMBL" id="KAF2009094.1"/>
    </source>
</evidence>
<accession>A0A6A5X8L1</accession>
<proteinExistence type="predicted"/>
<evidence type="ECO:0000313" key="2">
    <source>
        <dbReference type="Proteomes" id="UP000799778"/>
    </source>
</evidence>
<sequence>MAATNSINVAVTGNAEFAQFDWNTSWSVLEALPEVVNRPGKRDIHIWKYSRVTRDTYDDVRRVSREIWDGKRSVFLSDSQTDEEDSKDVPIHVSDDAGLYFCEFRLYSSLAETLLQECYSGKRGHVAFQHLPQYNSPEAIDLARNIAVAYISALADDRLLDGA</sequence>
<organism evidence="1 2">
    <name type="scientific">Aaosphaeria arxii CBS 175.79</name>
    <dbReference type="NCBI Taxonomy" id="1450172"/>
    <lineage>
        <taxon>Eukaryota</taxon>
        <taxon>Fungi</taxon>
        <taxon>Dikarya</taxon>
        <taxon>Ascomycota</taxon>
        <taxon>Pezizomycotina</taxon>
        <taxon>Dothideomycetes</taxon>
        <taxon>Pleosporomycetidae</taxon>
        <taxon>Pleosporales</taxon>
        <taxon>Pleosporales incertae sedis</taxon>
        <taxon>Aaosphaeria</taxon>
    </lineage>
</organism>
<dbReference type="AlphaFoldDB" id="A0A6A5X8L1"/>
<keyword evidence="2" id="KW-1185">Reference proteome</keyword>
<name>A0A6A5X8L1_9PLEO</name>
<dbReference type="RefSeq" id="XP_033377433.1">
    <property type="nucleotide sequence ID" value="XM_033529630.1"/>
</dbReference>
<reference evidence="1" key="1">
    <citation type="journal article" date="2020" name="Stud. Mycol.">
        <title>101 Dothideomycetes genomes: a test case for predicting lifestyles and emergence of pathogens.</title>
        <authorList>
            <person name="Haridas S."/>
            <person name="Albert R."/>
            <person name="Binder M."/>
            <person name="Bloem J."/>
            <person name="Labutti K."/>
            <person name="Salamov A."/>
            <person name="Andreopoulos B."/>
            <person name="Baker S."/>
            <person name="Barry K."/>
            <person name="Bills G."/>
            <person name="Bluhm B."/>
            <person name="Cannon C."/>
            <person name="Castanera R."/>
            <person name="Culley D."/>
            <person name="Daum C."/>
            <person name="Ezra D."/>
            <person name="Gonzalez J."/>
            <person name="Henrissat B."/>
            <person name="Kuo A."/>
            <person name="Liang C."/>
            <person name="Lipzen A."/>
            <person name="Lutzoni F."/>
            <person name="Magnuson J."/>
            <person name="Mondo S."/>
            <person name="Nolan M."/>
            <person name="Ohm R."/>
            <person name="Pangilinan J."/>
            <person name="Park H.-J."/>
            <person name="Ramirez L."/>
            <person name="Alfaro M."/>
            <person name="Sun H."/>
            <person name="Tritt A."/>
            <person name="Yoshinaga Y."/>
            <person name="Zwiers L.-H."/>
            <person name="Turgeon B."/>
            <person name="Goodwin S."/>
            <person name="Spatafora J."/>
            <person name="Crous P."/>
            <person name="Grigoriev I."/>
        </authorList>
    </citation>
    <scope>NUCLEOTIDE SEQUENCE</scope>
    <source>
        <strain evidence="1">CBS 175.79</strain>
    </source>
</reference>
<dbReference type="EMBL" id="ML978080">
    <property type="protein sequence ID" value="KAF2009094.1"/>
    <property type="molecule type" value="Genomic_DNA"/>
</dbReference>